<keyword evidence="2" id="KW-1185">Reference proteome</keyword>
<proteinExistence type="predicted"/>
<protein>
    <submittedName>
        <fullName evidence="1">DUF4411 family protein</fullName>
    </submittedName>
</protein>
<reference evidence="1 2" key="1">
    <citation type="submission" date="2019-04" db="EMBL/GenBank/DDBJ databases">
        <authorList>
            <person name="Embree M."/>
            <person name="Gaffney J.R."/>
        </authorList>
    </citation>
    <scope>NUCLEOTIDE SEQUENCE [LARGE SCALE GENOMIC DNA]</scope>
    <source>
        <strain evidence="1 2">JE7A12</strain>
    </source>
</reference>
<dbReference type="Pfam" id="PF14367">
    <property type="entry name" value="DUF4411"/>
    <property type="match status" value="1"/>
</dbReference>
<dbReference type="PIRSF" id="PIRSF008505">
    <property type="entry name" value="UCP008505"/>
    <property type="match status" value="1"/>
</dbReference>
<evidence type="ECO:0000313" key="1">
    <source>
        <dbReference type="EMBL" id="QCT06267.1"/>
    </source>
</evidence>
<dbReference type="RefSeq" id="WP_138156354.1">
    <property type="nucleotide sequence ID" value="NZ_CP039381.1"/>
</dbReference>
<dbReference type="KEGG" id="ruj:E5Z56_02380"/>
<organism evidence="1 2">
    <name type="scientific">Ruminococcus bovis</name>
    <dbReference type="NCBI Taxonomy" id="2564099"/>
    <lineage>
        <taxon>Bacteria</taxon>
        <taxon>Bacillati</taxon>
        <taxon>Bacillota</taxon>
        <taxon>Clostridia</taxon>
        <taxon>Eubacteriales</taxon>
        <taxon>Oscillospiraceae</taxon>
        <taxon>Ruminococcus</taxon>
    </lineage>
</organism>
<dbReference type="InterPro" id="IPR016541">
    <property type="entry name" value="UCP008505"/>
</dbReference>
<evidence type="ECO:0000313" key="2">
    <source>
        <dbReference type="Proteomes" id="UP000301475"/>
    </source>
</evidence>
<dbReference type="OrthoDB" id="3231195at2"/>
<accession>A0A4P8XTW4</accession>
<dbReference type="Proteomes" id="UP000301475">
    <property type="component" value="Chromosome"/>
</dbReference>
<gene>
    <name evidence="1" type="ORF">E5Z56_02380</name>
</gene>
<dbReference type="AlphaFoldDB" id="A0A4P8XTW4"/>
<sequence>MMVYILDTNIFRKLLDHFPKKGVYFKQVWQAFENGIQKGIYQSVDECYNELSARYDDKNDNMQWLKANKKMFLAPTNEESQIIRVLFQNPKMRESIHTKNIINNRPSADPYIAAKAKALSGIVVTEEKHKPHSAQLPNICEELGIQCITYDDFMEIVSNEKVD</sequence>
<dbReference type="EMBL" id="CP039381">
    <property type="protein sequence ID" value="QCT06267.1"/>
    <property type="molecule type" value="Genomic_DNA"/>
</dbReference>
<name>A0A4P8XTW4_9FIRM</name>